<comment type="caution">
    <text evidence="1">The sequence shown here is derived from an EMBL/GenBank/DDBJ whole genome shotgun (WGS) entry which is preliminary data.</text>
</comment>
<accession>A0A7V0Z5P1</accession>
<reference evidence="1" key="1">
    <citation type="journal article" date="2020" name="mSystems">
        <title>Genome- and Community-Level Interaction Insights into Carbon Utilization and Element Cycling Functions of Hydrothermarchaeota in Hydrothermal Sediment.</title>
        <authorList>
            <person name="Zhou Z."/>
            <person name="Liu Y."/>
            <person name="Xu W."/>
            <person name="Pan J."/>
            <person name="Luo Z.H."/>
            <person name="Li M."/>
        </authorList>
    </citation>
    <scope>NUCLEOTIDE SEQUENCE [LARGE SCALE GENOMIC DNA]</scope>
    <source>
        <strain evidence="1">SpSt-258</strain>
    </source>
</reference>
<organism evidence="1">
    <name type="scientific">candidate division WOR-3 bacterium</name>
    <dbReference type="NCBI Taxonomy" id="2052148"/>
    <lineage>
        <taxon>Bacteria</taxon>
        <taxon>Bacteria division WOR-3</taxon>
    </lineage>
</organism>
<evidence type="ECO:0000313" key="1">
    <source>
        <dbReference type="EMBL" id="HDY59075.1"/>
    </source>
</evidence>
<name>A0A7V0Z5P1_UNCW3</name>
<dbReference type="EMBL" id="DSKY01000014">
    <property type="protein sequence ID" value="HDY59075.1"/>
    <property type="molecule type" value="Genomic_DNA"/>
</dbReference>
<sequence>MALTIFAIVCLFYHCSKKPEEPSSVLEIDDCPLSYQLDSDESLKVHIRYVNKENVTLCIWLKGFGGRDSVNTFTSDYVQVDPTPTPSTVSVSWKPIVPAIYESGLYNIVAYMDRIFWNENPAFSSEQAKQCLFYRSSEHYFLYKWSGDRQRVRSGESLNDTVAYRIRCLVKDRIGTGVDNKRIIFSTNKGYFLESNNKIYETVTKTEQDIPGIASVALVCDELSNPSDSFDYEVTVSTDSAMAIRYKVRCSNDEDSSCLQSPYCHKRLSYPDGGEIKGDNFADGTIEDPHSGFMNNYKDIKLEIDYDPNVVTNQELNSILDYAKFALESAKEISSGPYLECSSGIKVTINPTWGPTIFPDSIDSITTCNYLQQTRNFKDHIHCLIATRQVGHPQRNGYSFLKYYYPTDGNYSRRIFFVGRGSSALGIQDSLDRCGAVIFAKRIKDTCQIANINFCEYAGMVLAHEIGHSLMLHHTNVHSFGKNVMSMQEFPIDQFVIDSFNFFNIKSLDDAEMGIGQTPIISGLSTREQGGVKRLVLIILTNKEAK</sequence>
<dbReference type="AlphaFoldDB" id="A0A7V0Z5P1"/>
<proteinExistence type="predicted"/>
<gene>
    <name evidence="1" type="ORF">ENP86_05940</name>
</gene>
<dbReference type="SUPFAM" id="SSF55486">
    <property type="entry name" value="Metalloproteases ('zincins'), catalytic domain"/>
    <property type="match status" value="1"/>
</dbReference>
<protein>
    <submittedName>
        <fullName evidence="1">Uncharacterized protein</fullName>
    </submittedName>
</protein>